<dbReference type="InParanoid" id="A0A0G4EAK0"/>
<feature type="compositionally biased region" description="Low complexity" evidence="1">
    <location>
        <begin position="561"/>
        <end position="578"/>
    </location>
</feature>
<protein>
    <recommendedName>
        <fullName evidence="7">PhoD-like phosphatase metallophosphatase domain-containing protein</fullName>
    </recommendedName>
</protein>
<reference evidence="5 6" key="1">
    <citation type="submission" date="2014-11" db="EMBL/GenBank/DDBJ databases">
        <authorList>
            <person name="Zhu J."/>
            <person name="Qi W."/>
            <person name="Song R."/>
        </authorList>
    </citation>
    <scope>NUCLEOTIDE SEQUENCE [LARGE SCALE GENOMIC DNA]</scope>
</reference>
<dbReference type="Gene3D" id="2.60.40.380">
    <property type="entry name" value="Purple acid phosphatase-like, N-terminal"/>
    <property type="match status" value="1"/>
</dbReference>
<dbReference type="Gene3D" id="3.60.21.70">
    <property type="entry name" value="PhoD-like phosphatase"/>
    <property type="match status" value="1"/>
</dbReference>
<evidence type="ECO:0000313" key="5">
    <source>
        <dbReference type="EMBL" id="CEL92288.1"/>
    </source>
</evidence>
<feature type="chain" id="PRO_5005187066" description="PhoD-like phosphatase metallophosphatase domain-containing protein" evidence="2">
    <location>
        <begin position="23"/>
        <end position="752"/>
    </location>
</feature>
<feature type="domain" description="Phospholipase D N-terminal" evidence="4">
    <location>
        <begin position="30"/>
        <end position="123"/>
    </location>
</feature>
<dbReference type="InterPro" id="IPR029052">
    <property type="entry name" value="Metallo-depent_PP-like"/>
</dbReference>
<keyword evidence="6" id="KW-1185">Reference proteome</keyword>
<dbReference type="AlphaFoldDB" id="A0A0G4EAK0"/>
<dbReference type="InterPro" id="IPR018946">
    <property type="entry name" value="PhoD-like_MPP"/>
</dbReference>
<feature type="signal peptide" evidence="2">
    <location>
        <begin position="1"/>
        <end position="22"/>
    </location>
</feature>
<dbReference type="EMBL" id="CDMY01000061">
    <property type="protein sequence ID" value="CEL92288.1"/>
    <property type="molecule type" value="Genomic_DNA"/>
</dbReference>
<accession>A0A0G4EAK0</accession>
<dbReference type="InterPro" id="IPR038607">
    <property type="entry name" value="PhoD-like_sf"/>
</dbReference>
<dbReference type="InterPro" id="IPR052900">
    <property type="entry name" value="Phospholipid_Metab_Enz"/>
</dbReference>
<evidence type="ECO:0008006" key="7">
    <source>
        <dbReference type="Google" id="ProtNLM"/>
    </source>
</evidence>
<dbReference type="CDD" id="cd07389">
    <property type="entry name" value="MPP_PhoD"/>
    <property type="match status" value="1"/>
</dbReference>
<evidence type="ECO:0000256" key="1">
    <source>
        <dbReference type="SAM" id="MobiDB-lite"/>
    </source>
</evidence>
<proteinExistence type="predicted"/>
<dbReference type="OrthoDB" id="44589at2759"/>
<dbReference type="SUPFAM" id="SSF56300">
    <property type="entry name" value="Metallo-dependent phosphatases"/>
    <property type="match status" value="1"/>
</dbReference>
<dbReference type="PANTHER" id="PTHR43606">
    <property type="entry name" value="PHOSPHATASE, PUTATIVE (AFU_ORTHOLOGUE AFUA_6G08710)-RELATED"/>
    <property type="match status" value="1"/>
</dbReference>
<sequence length="752" mass="84199">MKISESAALALLACASLCCVSADITASFNHGVASGDPLPDAVIIWTRVTIRSTEAPPRDESVTVSWEVSRFEDFSEVAKNGTFTTDGSRDWTVKVDVTGLESGKRFFFRFIVGGVVSPVGRFKLPMPAGEFMERIKYAAFGCTDLGPSYFSAYDFASRYELDFWLHLGDFIYEYSRIALAPEIVPHQEFDWIPNAHVKPSRDNKTDHFDTYKISGEVFTLQDYRDRYASYRRDPGLQAISASAPMIGVWDDHEFADNSYMNGSRNHNVTLEGDNFETRKRVALKAWYEYQPTREVDEEGNERGFHIYRAFPFGDLARLVMLENRMTARTNSNPPRDPEDPDFPFKVFSDEFESILENVLDILGDTPYDEWEGSEVEQQLIEYKQLIDVFRRRPEGHMIGDHQIDFVKEQIEEMLATNTTWLLVGQQQVVQDLWWFDHEAAIANKKAEGDMVTAAMWQEAFDNFMGIAESPQVCNHQTFPHAKRIQYKQCTDLDDATLDQARAGQAAARYKINWSFDGWQGYTDERDRLLSALAGANGNAAVYASDMHESFVGMLREPTTSAAASSGSNATAANNTSASGAGGRRLDHTQHLRVLQVAGVSGETEATDGVKGDVVAAEFTVGTFSGGAESTMNFAPMDFNDAARVASNVDMRWASTNEKGTFIVTLTHDKHHVDYVFFSSTGTLAYTPMCASSWDFYPGTRVEKLGVPLTDNVIVRAPSCLPFPMNKGPYQYMMDNWGVHVLPHSKLIDDVTG</sequence>
<organism evidence="5 6">
    <name type="scientific">Vitrella brassicaformis (strain CCMP3155)</name>
    <dbReference type="NCBI Taxonomy" id="1169540"/>
    <lineage>
        <taxon>Eukaryota</taxon>
        <taxon>Sar</taxon>
        <taxon>Alveolata</taxon>
        <taxon>Colpodellida</taxon>
        <taxon>Vitrellaceae</taxon>
        <taxon>Vitrella</taxon>
    </lineage>
</organism>
<evidence type="ECO:0000313" key="6">
    <source>
        <dbReference type="Proteomes" id="UP000041254"/>
    </source>
</evidence>
<evidence type="ECO:0000256" key="2">
    <source>
        <dbReference type="SAM" id="SignalP"/>
    </source>
</evidence>
<feature type="region of interest" description="Disordered" evidence="1">
    <location>
        <begin position="561"/>
        <end position="583"/>
    </location>
</feature>
<gene>
    <name evidence="5" type="ORF">Vbra_11014</name>
</gene>
<dbReference type="Pfam" id="PF09423">
    <property type="entry name" value="PhoD"/>
    <property type="match status" value="1"/>
</dbReference>
<dbReference type="VEuPathDB" id="CryptoDB:Vbra_11014"/>
<feature type="domain" description="PhoD-like phosphatase metallophosphatase" evidence="3">
    <location>
        <begin position="138"/>
        <end position="674"/>
    </location>
</feature>
<dbReference type="Pfam" id="PF16655">
    <property type="entry name" value="PhoD_N"/>
    <property type="match status" value="1"/>
</dbReference>
<dbReference type="Proteomes" id="UP000041254">
    <property type="component" value="Unassembled WGS sequence"/>
</dbReference>
<dbReference type="InterPro" id="IPR032093">
    <property type="entry name" value="PhoD_N"/>
</dbReference>
<name>A0A0G4EAK0_VITBC</name>
<evidence type="ECO:0000259" key="4">
    <source>
        <dbReference type="Pfam" id="PF16655"/>
    </source>
</evidence>
<dbReference type="STRING" id="1169540.A0A0G4EAK0"/>
<evidence type="ECO:0000259" key="3">
    <source>
        <dbReference type="Pfam" id="PF09423"/>
    </source>
</evidence>
<keyword evidence="2" id="KW-0732">Signal</keyword>
<dbReference type="PANTHER" id="PTHR43606:SF2">
    <property type="entry name" value="ALKALINE PHOSPHATASE FAMILY PROTEIN (AFU_ORTHOLOGUE AFUA_5G03860)"/>
    <property type="match status" value="1"/>
</dbReference>